<feature type="transmembrane region" description="Helical" evidence="2">
    <location>
        <begin position="374"/>
        <end position="392"/>
    </location>
</feature>
<feature type="transmembrane region" description="Helical" evidence="2">
    <location>
        <begin position="274"/>
        <end position="293"/>
    </location>
</feature>
<feature type="transmembrane region" description="Helical" evidence="2">
    <location>
        <begin position="103"/>
        <end position="122"/>
    </location>
</feature>
<keyword evidence="2" id="KW-0812">Transmembrane</keyword>
<proteinExistence type="predicted"/>
<feature type="region of interest" description="Disordered" evidence="1">
    <location>
        <begin position="402"/>
        <end position="432"/>
    </location>
</feature>
<keyword evidence="2" id="KW-0472">Membrane</keyword>
<comment type="caution">
    <text evidence="3">The sequence shown here is derived from an EMBL/GenBank/DDBJ whole genome shotgun (WGS) entry which is preliminary data.</text>
</comment>
<evidence type="ECO:0000256" key="1">
    <source>
        <dbReference type="SAM" id="MobiDB-lite"/>
    </source>
</evidence>
<feature type="compositionally biased region" description="Low complexity" evidence="1">
    <location>
        <begin position="230"/>
        <end position="244"/>
    </location>
</feature>
<keyword evidence="4" id="KW-1185">Reference proteome</keyword>
<evidence type="ECO:0008006" key="5">
    <source>
        <dbReference type="Google" id="ProtNLM"/>
    </source>
</evidence>
<feature type="compositionally biased region" description="Low complexity" evidence="1">
    <location>
        <begin position="35"/>
        <end position="56"/>
    </location>
</feature>
<feature type="region of interest" description="Disordered" evidence="1">
    <location>
        <begin position="1"/>
        <end position="60"/>
    </location>
</feature>
<accession>A0ABP8ZZB3</accession>
<feature type="region of interest" description="Disordered" evidence="1">
    <location>
        <begin position="221"/>
        <end position="267"/>
    </location>
</feature>
<feature type="transmembrane region" description="Helical" evidence="2">
    <location>
        <begin position="502"/>
        <end position="522"/>
    </location>
</feature>
<evidence type="ECO:0000256" key="2">
    <source>
        <dbReference type="SAM" id="Phobius"/>
    </source>
</evidence>
<reference evidence="4" key="1">
    <citation type="journal article" date="2019" name="Int. J. Syst. Evol. Microbiol.">
        <title>The Global Catalogue of Microorganisms (GCM) 10K type strain sequencing project: providing services to taxonomists for standard genome sequencing and annotation.</title>
        <authorList>
            <consortium name="The Broad Institute Genomics Platform"/>
            <consortium name="The Broad Institute Genome Sequencing Center for Infectious Disease"/>
            <person name="Wu L."/>
            <person name="Ma J."/>
        </authorList>
    </citation>
    <scope>NUCLEOTIDE SEQUENCE [LARGE SCALE GENOMIC DNA]</scope>
    <source>
        <strain evidence="4">JCM 18324</strain>
    </source>
</reference>
<organism evidence="3 4">
    <name type="scientific">Streptomyces sanyensis</name>
    <dbReference type="NCBI Taxonomy" id="568869"/>
    <lineage>
        <taxon>Bacteria</taxon>
        <taxon>Bacillati</taxon>
        <taxon>Actinomycetota</taxon>
        <taxon>Actinomycetes</taxon>
        <taxon>Kitasatosporales</taxon>
        <taxon>Streptomycetaceae</taxon>
        <taxon>Streptomyces</taxon>
    </lineage>
</organism>
<feature type="transmembrane region" description="Helical" evidence="2">
    <location>
        <begin position="476"/>
        <end position="496"/>
    </location>
</feature>
<keyword evidence="2" id="KW-1133">Transmembrane helix</keyword>
<sequence>MGEREPFDTGEGGTPADHTAAEPPAPAPDTPPPSAARGAALSPGAASPPGSPSLPRAADDRRTAAALHAYRRRARHLLLAGPGLGALGVALAMAGGIAERVVFLAFVLCVTATGIGIGSLLVGRRMAAALAAGPWQVCEARSAPSGLHAAAAILRDPATGGLLPLRVVAIRQRYHLADPGPAGVLRWCGDPLRGGVLAPPGHDALIWAKPVRGERQRRSLVRMAESQGLSSGPASVPASAPASGVPGGHGSRDGAPESGGDLPGRPGRARRRGLFRWVLLVGAVCTGLALAWSGTPDDPQVELTVVQEQPDGRCRVAWTDPFDGTARTGDFSCDADRDPLLADWDVGYAVSSGPWKGELYAPGADRPGAAATDATGMTGLALLLLGVAGGVARRVVARVRAPRPGADRDAGGAGPTPVGRAEPSEGPAPGTGYAAFAAEARRQAPSPPAEGRGRAEADVRRVAWWRVRTLRSLSQLPQVLLGAGLACGAAVVLGTSTEVSPMAVLVAASGALYALYSAYRALTWGVPAARRLALTARSGVPGERRYALVHSPGQGAPVLVLFPARPPAGTGDPADGAGDPPEAVLALLFPVSGTPAQGGPPVEPVGTLELRLRQDGGVRTAAVWIEGRAYWPAHPYEELRHGDPEDRDLLTGLLAGARVSAEPR</sequence>
<name>A0ABP8ZZB3_9ACTN</name>
<protein>
    <recommendedName>
        <fullName evidence="5">Integral membrane protein</fullName>
    </recommendedName>
</protein>
<feature type="compositionally biased region" description="Pro residues" evidence="1">
    <location>
        <begin position="23"/>
        <end position="34"/>
    </location>
</feature>
<evidence type="ECO:0000313" key="4">
    <source>
        <dbReference type="Proteomes" id="UP001501147"/>
    </source>
</evidence>
<gene>
    <name evidence="3" type="ORF">GCM10023329_17020</name>
</gene>
<dbReference type="Proteomes" id="UP001501147">
    <property type="component" value="Unassembled WGS sequence"/>
</dbReference>
<evidence type="ECO:0000313" key="3">
    <source>
        <dbReference type="EMBL" id="GAA4770564.1"/>
    </source>
</evidence>
<feature type="transmembrane region" description="Helical" evidence="2">
    <location>
        <begin position="77"/>
        <end position="97"/>
    </location>
</feature>
<dbReference type="EMBL" id="BAABJV010000003">
    <property type="protein sequence ID" value="GAA4770564.1"/>
    <property type="molecule type" value="Genomic_DNA"/>
</dbReference>